<proteinExistence type="predicted"/>
<reference evidence="1 2" key="1">
    <citation type="submission" date="2013-02" db="EMBL/GenBank/DDBJ databases">
        <title>The Genome Sequence of Plasmodium inui San Antonio 1.</title>
        <authorList>
            <consortium name="The Broad Institute Genome Sequencing Platform"/>
            <consortium name="The Broad Institute Genome Sequencing Center for Infectious Disease"/>
            <person name="Neafsey D."/>
            <person name="Cheeseman I."/>
            <person name="Volkman S."/>
            <person name="Adams J."/>
            <person name="Walker B."/>
            <person name="Young S.K."/>
            <person name="Zeng Q."/>
            <person name="Gargeya S."/>
            <person name="Fitzgerald M."/>
            <person name="Haas B."/>
            <person name="Abouelleil A."/>
            <person name="Alvarado L."/>
            <person name="Arachchi H.M."/>
            <person name="Berlin A.M."/>
            <person name="Chapman S.B."/>
            <person name="Dewar J."/>
            <person name="Goldberg J."/>
            <person name="Griggs A."/>
            <person name="Gujja S."/>
            <person name="Hansen M."/>
            <person name="Howarth C."/>
            <person name="Imamovic A."/>
            <person name="Larimer J."/>
            <person name="McCowan C."/>
            <person name="Murphy C."/>
            <person name="Neiman D."/>
            <person name="Pearson M."/>
            <person name="Priest M."/>
            <person name="Roberts A."/>
            <person name="Saif S."/>
            <person name="Shea T."/>
            <person name="Sisk P."/>
            <person name="Sykes S."/>
            <person name="Wortman J."/>
            <person name="Nusbaum C."/>
            <person name="Birren B."/>
        </authorList>
    </citation>
    <scope>NUCLEOTIDE SEQUENCE [LARGE SCALE GENOMIC DNA]</scope>
    <source>
        <strain evidence="1 2">San Antonio 1</strain>
    </source>
</reference>
<gene>
    <name evidence="1" type="ORF">C922_05549</name>
</gene>
<accession>W6ZXQ2</accession>
<evidence type="ECO:0000313" key="2">
    <source>
        <dbReference type="Proteomes" id="UP000030640"/>
    </source>
</evidence>
<dbReference type="VEuPathDB" id="PlasmoDB:C922_05549"/>
<dbReference type="Proteomes" id="UP000030640">
    <property type="component" value="Unassembled WGS sequence"/>
</dbReference>
<sequence length="98" mass="11512">MNRGRVLCRKLSAHYLIKSRNERNYYALNESFYSLNSAMYKKVEDFSNLKNYFVTLLLIITKKIKKKPINVSKPIHKTVIRMCKISSTGNIQKKTQLP</sequence>
<protein>
    <submittedName>
        <fullName evidence="1">Uncharacterized protein</fullName>
    </submittedName>
</protein>
<dbReference type="RefSeq" id="XP_008819342.1">
    <property type="nucleotide sequence ID" value="XM_008821120.1"/>
</dbReference>
<name>W6ZXQ2_9APIC</name>
<dbReference type="AlphaFoldDB" id="W6ZXQ2"/>
<dbReference type="GeneID" id="20040823"/>
<dbReference type="EMBL" id="KI965554">
    <property type="protein sequence ID" value="EUD64068.1"/>
    <property type="molecule type" value="Genomic_DNA"/>
</dbReference>
<evidence type="ECO:0000313" key="1">
    <source>
        <dbReference type="EMBL" id="EUD64068.1"/>
    </source>
</evidence>
<organism evidence="1 2">
    <name type="scientific">Plasmodium inui San Antonio 1</name>
    <dbReference type="NCBI Taxonomy" id="1237626"/>
    <lineage>
        <taxon>Eukaryota</taxon>
        <taxon>Sar</taxon>
        <taxon>Alveolata</taxon>
        <taxon>Apicomplexa</taxon>
        <taxon>Aconoidasida</taxon>
        <taxon>Haemosporida</taxon>
        <taxon>Plasmodiidae</taxon>
        <taxon>Plasmodium</taxon>
        <taxon>Plasmodium (Plasmodium)</taxon>
    </lineage>
</organism>
<keyword evidence="2" id="KW-1185">Reference proteome</keyword>